<accession>A0A0J7KBC5</accession>
<keyword evidence="1" id="KW-0540">Nuclease</keyword>
<dbReference type="PaxDb" id="67767-A0A0J7KBC5"/>
<evidence type="ECO:0000313" key="1">
    <source>
        <dbReference type="EMBL" id="KMQ87683.1"/>
    </source>
</evidence>
<dbReference type="GO" id="GO:0004519">
    <property type="term" value="F:endonuclease activity"/>
    <property type="evidence" value="ECO:0007669"/>
    <property type="project" value="UniProtKB-KW"/>
</dbReference>
<protein>
    <submittedName>
        <fullName evidence="1">Crossover junction endonuclease mus81-like protein</fullName>
    </submittedName>
</protein>
<proteinExistence type="predicted"/>
<dbReference type="OrthoDB" id="8124016at2759"/>
<dbReference type="SUPFAM" id="SSF53098">
    <property type="entry name" value="Ribonuclease H-like"/>
    <property type="match status" value="1"/>
</dbReference>
<dbReference type="EMBL" id="LBMM01010083">
    <property type="protein sequence ID" value="KMQ87683.1"/>
    <property type="molecule type" value="Genomic_DNA"/>
</dbReference>
<comment type="caution">
    <text evidence="1">The sequence shown here is derived from an EMBL/GenBank/DDBJ whole genome shotgun (WGS) entry which is preliminary data.</text>
</comment>
<organism evidence="1 2">
    <name type="scientific">Lasius niger</name>
    <name type="common">Black garden ant</name>
    <dbReference type="NCBI Taxonomy" id="67767"/>
    <lineage>
        <taxon>Eukaryota</taxon>
        <taxon>Metazoa</taxon>
        <taxon>Ecdysozoa</taxon>
        <taxon>Arthropoda</taxon>
        <taxon>Hexapoda</taxon>
        <taxon>Insecta</taxon>
        <taxon>Pterygota</taxon>
        <taxon>Neoptera</taxon>
        <taxon>Endopterygota</taxon>
        <taxon>Hymenoptera</taxon>
        <taxon>Apocrita</taxon>
        <taxon>Aculeata</taxon>
        <taxon>Formicoidea</taxon>
        <taxon>Formicidae</taxon>
        <taxon>Formicinae</taxon>
        <taxon>Lasius</taxon>
        <taxon>Lasius</taxon>
    </lineage>
</organism>
<keyword evidence="2" id="KW-1185">Reference proteome</keyword>
<evidence type="ECO:0000313" key="2">
    <source>
        <dbReference type="Proteomes" id="UP000036403"/>
    </source>
</evidence>
<reference evidence="1 2" key="1">
    <citation type="submission" date="2015-04" db="EMBL/GenBank/DDBJ databases">
        <title>Lasius niger genome sequencing.</title>
        <authorList>
            <person name="Konorov E.A."/>
            <person name="Nikitin M.A."/>
            <person name="Kirill M.V."/>
            <person name="Chang P."/>
        </authorList>
    </citation>
    <scope>NUCLEOTIDE SEQUENCE [LARGE SCALE GENOMIC DNA]</scope>
    <source>
        <tissue evidence="1">Whole</tissue>
    </source>
</reference>
<sequence length="136" mass="15812">MYDDEDDDVEDEESGLSVTSSLPSVEVVLNYRDLIAKVRKAVKIFKKSPTKNDIYLQKYVQKEHGKRLELILDCKTRWNSLLNMLERFYNLRLCISKALIDIGSEIYFTDEEWSKINDLKLCLELVKLGLEGVGFD</sequence>
<keyword evidence="1" id="KW-0255">Endonuclease</keyword>
<dbReference type="AlphaFoldDB" id="A0A0J7KBC5"/>
<dbReference type="Proteomes" id="UP000036403">
    <property type="component" value="Unassembled WGS sequence"/>
</dbReference>
<dbReference type="InterPro" id="IPR012337">
    <property type="entry name" value="RNaseH-like_sf"/>
</dbReference>
<name>A0A0J7KBC5_LASNI</name>
<keyword evidence="1" id="KW-0378">Hydrolase</keyword>
<gene>
    <name evidence="1" type="ORF">RF55_12969</name>
</gene>